<dbReference type="Pfam" id="PF11751">
    <property type="entry name" value="PorP_SprF"/>
    <property type="match status" value="1"/>
</dbReference>
<protein>
    <submittedName>
        <fullName evidence="2">Type IX secretion system membrane protein PorP/SprF</fullName>
    </submittedName>
</protein>
<keyword evidence="3" id="KW-1185">Reference proteome</keyword>
<dbReference type="InterPro" id="IPR019861">
    <property type="entry name" value="PorP/SprF_Bacteroidetes"/>
</dbReference>
<comment type="caution">
    <text evidence="2">The sequence shown here is derived from an EMBL/GenBank/DDBJ whole genome shotgun (WGS) entry which is preliminary data.</text>
</comment>
<sequence length="332" mass="36135">MKRILAVALVVIATVAQAYAQQRPQYTQYALNNYLVNPAVGGIETYTDLRMSFRSQWLGVEGAPETFYASIQGSIGYQGNGSSGRTAKPNRYGFSSRGGYKKAIPHHGVGAVVQVDKAGLLRASTLNGSYSYHLPLTGYFTLSGGIAAGATQYSVDMQEASPVDPNDPYLTAMKLNSTKLDLGLGLWLYTPDFYVGVSGMQLVKSKDDLQGDSPNLSLQPHLYATAGMRFQPDRDLALIPSIMVKATASAAPAVDFNLRALYNQQVWGGVSYRHNDAWAAMAGVNLNYLLDLSYAYEVATSNLNQVSVGTHEVVLGIKLNNRRKVICPMWVW</sequence>
<accession>A0ABW5IKW8</accession>
<evidence type="ECO:0000313" key="3">
    <source>
        <dbReference type="Proteomes" id="UP001597544"/>
    </source>
</evidence>
<dbReference type="Proteomes" id="UP001597544">
    <property type="component" value="Unassembled WGS sequence"/>
</dbReference>
<dbReference type="EMBL" id="JBHULU010000015">
    <property type="protein sequence ID" value="MFD2514319.1"/>
    <property type="molecule type" value="Genomic_DNA"/>
</dbReference>
<keyword evidence="1" id="KW-0732">Signal</keyword>
<gene>
    <name evidence="2" type="ORF">ACFSRY_10615</name>
</gene>
<feature type="signal peptide" evidence="1">
    <location>
        <begin position="1"/>
        <end position="20"/>
    </location>
</feature>
<dbReference type="RefSeq" id="WP_377506671.1">
    <property type="nucleotide sequence ID" value="NZ_JBHULU010000015.1"/>
</dbReference>
<reference evidence="3" key="1">
    <citation type="journal article" date="2019" name="Int. J. Syst. Evol. Microbiol.">
        <title>The Global Catalogue of Microorganisms (GCM) 10K type strain sequencing project: providing services to taxonomists for standard genome sequencing and annotation.</title>
        <authorList>
            <consortium name="The Broad Institute Genomics Platform"/>
            <consortium name="The Broad Institute Genome Sequencing Center for Infectious Disease"/>
            <person name="Wu L."/>
            <person name="Ma J."/>
        </authorList>
    </citation>
    <scope>NUCLEOTIDE SEQUENCE [LARGE SCALE GENOMIC DNA]</scope>
    <source>
        <strain evidence="3">KCTC 42498</strain>
    </source>
</reference>
<evidence type="ECO:0000256" key="1">
    <source>
        <dbReference type="SAM" id="SignalP"/>
    </source>
</evidence>
<evidence type="ECO:0000313" key="2">
    <source>
        <dbReference type="EMBL" id="MFD2514319.1"/>
    </source>
</evidence>
<name>A0ABW5IKW8_9BACT</name>
<proteinExistence type="predicted"/>
<feature type="chain" id="PRO_5046362083" evidence="1">
    <location>
        <begin position="21"/>
        <end position="332"/>
    </location>
</feature>
<dbReference type="NCBIfam" id="TIGR03519">
    <property type="entry name" value="T9SS_PorP_fam"/>
    <property type="match status" value="1"/>
</dbReference>
<organism evidence="2 3">
    <name type="scientific">Pontibacter locisalis</name>
    <dbReference type="NCBI Taxonomy" id="1719035"/>
    <lineage>
        <taxon>Bacteria</taxon>
        <taxon>Pseudomonadati</taxon>
        <taxon>Bacteroidota</taxon>
        <taxon>Cytophagia</taxon>
        <taxon>Cytophagales</taxon>
        <taxon>Hymenobacteraceae</taxon>
        <taxon>Pontibacter</taxon>
    </lineage>
</organism>